<dbReference type="VEuPathDB" id="VectorBase:HLOH_054442"/>
<keyword evidence="2" id="KW-1185">Reference proteome</keyword>
<dbReference type="SUPFAM" id="SSF48726">
    <property type="entry name" value="Immunoglobulin"/>
    <property type="match status" value="1"/>
</dbReference>
<dbReference type="EMBL" id="JABSTR010000002">
    <property type="protein sequence ID" value="KAH9363774.1"/>
    <property type="molecule type" value="Genomic_DNA"/>
</dbReference>
<sequence>MVSRVPVSAVWYHVPTSATMRHGGQHHYGNSHSRKVYGLVAPTPSSTAVGEFSLVDGDHWKQRSWTGRAFFSLLSDPPALRLNKLQREDTGNYFCNVTYLDNATSPAVVLTEAHAELFVAGKPHDQYEHKKISVSSLLFYSFQL</sequence>
<accession>A0A9J6FBY4</accession>
<dbReference type="Proteomes" id="UP000821853">
    <property type="component" value="Chromosome 10"/>
</dbReference>
<reference evidence="1 2" key="1">
    <citation type="journal article" date="2020" name="Cell">
        <title>Large-Scale Comparative Analyses of Tick Genomes Elucidate Their Genetic Diversity and Vector Capacities.</title>
        <authorList>
            <consortium name="Tick Genome and Microbiome Consortium (TIGMIC)"/>
            <person name="Jia N."/>
            <person name="Wang J."/>
            <person name="Shi W."/>
            <person name="Du L."/>
            <person name="Sun Y."/>
            <person name="Zhan W."/>
            <person name="Jiang J.F."/>
            <person name="Wang Q."/>
            <person name="Zhang B."/>
            <person name="Ji P."/>
            <person name="Bell-Sakyi L."/>
            <person name="Cui X.M."/>
            <person name="Yuan T.T."/>
            <person name="Jiang B.G."/>
            <person name="Yang W.F."/>
            <person name="Lam T.T."/>
            <person name="Chang Q.C."/>
            <person name="Ding S.J."/>
            <person name="Wang X.J."/>
            <person name="Zhu J.G."/>
            <person name="Ruan X.D."/>
            <person name="Zhao L."/>
            <person name="Wei J.T."/>
            <person name="Ye R.Z."/>
            <person name="Que T.C."/>
            <person name="Du C.H."/>
            <person name="Zhou Y.H."/>
            <person name="Cheng J.X."/>
            <person name="Dai P.F."/>
            <person name="Guo W.B."/>
            <person name="Han X.H."/>
            <person name="Huang E.J."/>
            <person name="Li L.F."/>
            <person name="Wei W."/>
            <person name="Gao Y.C."/>
            <person name="Liu J.Z."/>
            <person name="Shao H.Z."/>
            <person name="Wang X."/>
            <person name="Wang C.C."/>
            <person name="Yang T.C."/>
            <person name="Huo Q.B."/>
            <person name="Li W."/>
            <person name="Chen H.Y."/>
            <person name="Chen S.E."/>
            <person name="Zhou L.G."/>
            <person name="Ni X.B."/>
            <person name="Tian J.H."/>
            <person name="Sheng Y."/>
            <person name="Liu T."/>
            <person name="Pan Y.S."/>
            <person name="Xia L.Y."/>
            <person name="Li J."/>
            <person name="Zhao F."/>
            <person name="Cao W.C."/>
        </authorList>
    </citation>
    <scope>NUCLEOTIDE SEQUENCE [LARGE SCALE GENOMIC DNA]</scope>
    <source>
        <strain evidence="1">HaeL-2018</strain>
    </source>
</reference>
<evidence type="ECO:0000313" key="2">
    <source>
        <dbReference type="Proteomes" id="UP000821853"/>
    </source>
</evidence>
<dbReference type="OrthoDB" id="6506611at2759"/>
<dbReference type="InterPro" id="IPR036179">
    <property type="entry name" value="Ig-like_dom_sf"/>
</dbReference>
<dbReference type="Gene3D" id="2.60.40.10">
    <property type="entry name" value="Immunoglobulins"/>
    <property type="match status" value="1"/>
</dbReference>
<comment type="caution">
    <text evidence="1">The sequence shown here is derived from an EMBL/GenBank/DDBJ whole genome shotgun (WGS) entry which is preliminary data.</text>
</comment>
<proteinExistence type="predicted"/>
<dbReference type="AlphaFoldDB" id="A0A9J6FBY4"/>
<evidence type="ECO:0008006" key="3">
    <source>
        <dbReference type="Google" id="ProtNLM"/>
    </source>
</evidence>
<dbReference type="InterPro" id="IPR013783">
    <property type="entry name" value="Ig-like_fold"/>
</dbReference>
<gene>
    <name evidence="1" type="ORF">HPB48_010109</name>
</gene>
<name>A0A9J6FBY4_HAELO</name>
<protein>
    <recommendedName>
        <fullName evidence="3">Ig-like domain-containing protein</fullName>
    </recommendedName>
</protein>
<organism evidence="1 2">
    <name type="scientific">Haemaphysalis longicornis</name>
    <name type="common">Bush tick</name>
    <dbReference type="NCBI Taxonomy" id="44386"/>
    <lineage>
        <taxon>Eukaryota</taxon>
        <taxon>Metazoa</taxon>
        <taxon>Ecdysozoa</taxon>
        <taxon>Arthropoda</taxon>
        <taxon>Chelicerata</taxon>
        <taxon>Arachnida</taxon>
        <taxon>Acari</taxon>
        <taxon>Parasitiformes</taxon>
        <taxon>Ixodida</taxon>
        <taxon>Ixodoidea</taxon>
        <taxon>Ixodidae</taxon>
        <taxon>Haemaphysalinae</taxon>
        <taxon>Haemaphysalis</taxon>
    </lineage>
</organism>
<evidence type="ECO:0000313" key="1">
    <source>
        <dbReference type="EMBL" id="KAH9363774.1"/>
    </source>
</evidence>